<dbReference type="RefSeq" id="WP_191743619.1">
    <property type="nucleotide sequence ID" value="NZ_JACSQU010000001.1"/>
</dbReference>
<gene>
    <name evidence="1" type="ORF">H9656_08015</name>
</gene>
<proteinExistence type="predicted"/>
<comment type="caution">
    <text evidence="1">The sequence shown here is derived from an EMBL/GenBank/DDBJ whole genome shotgun (WGS) entry which is preliminary data.</text>
</comment>
<evidence type="ECO:0000313" key="2">
    <source>
        <dbReference type="Proteomes" id="UP000638918"/>
    </source>
</evidence>
<accession>A0ABR8R0M6</accession>
<dbReference type="EMBL" id="JACSQU010000001">
    <property type="protein sequence ID" value="MBD7941329.1"/>
    <property type="molecule type" value="Genomic_DNA"/>
</dbReference>
<reference evidence="1 2" key="1">
    <citation type="submission" date="2020-08" db="EMBL/GenBank/DDBJ databases">
        <title>A Genomic Blueprint of the Chicken Gut Microbiome.</title>
        <authorList>
            <person name="Gilroy R."/>
            <person name="Ravi A."/>
            <person name="Getino M."/>
            <person name="Pursley I."/>
            <person name="Horton D.L."/>
            <person name="Alikhan N.-F."/>
            <person name="Baker D."/>
            <person name="Gharbi K."/>
            <person name="Hall N."/>
            <person name="Watson M."/>
            <person name="Adriaenssens E.M."/>
            <person name="Foster-Nyarko E."/>
            <person name="Jarju S."/>
            <person name="Secka A."/>
            <person name="Antonio M."/>
            <person name="Oren A."/>
            <person name="Chaudhuri R."/>
            <person name="La Ragione R.M."/>
            <person name="Hildebrand F."/>
            <person name="Pallen M.J."/>
        </authorList>
    </citation>
    <scope>NUCLEOTIDE SEQUENCE [LARGE SCALE GENOMIC DNA]</scope>
    <source>
        <strain evidence="1 2">Sa3CVA3</strain>
    </source>
</reference>
<keyword evidence="2" id="KW-1185">Reference proteome</keyword>
<name>A0ABR8R0M6_9CAUL</name>
<dbReference type="Proteomes" id="UP000638918">
    <property type="component" value="Unassembled WGS sequence"/>
</dbReference>
<organism evidence="1 2">
    <name type="scientific">Brevundimonas guildfordensis</name>
    <dbReference type="NCBI Taxonomy" id="2762241"/>
    <lineage>
        <taxon>Bacteria</taxon>
        <taxon>Pseudomonadati</taxon>
        <taxon>Pseudomonadota</taxon>
        <taxon>Alphaproteobacteria</taxon>
        <taxon>Caulobacterales</taxon>
        <taxon>Caulobacteraceae</taxon>
        <taxon>Brevundimonas</taxon>
    </lineage>
</organism>
<evidence type="ECO:0000313" key="1">
    <source>
        <dbReference type="EMBL" id="MBD7941329.1"/>
    </source>
</evidence>
<protein>
    <submittedName>
        <fullName evidence="1">Uncharacterized protein</fullName>
    </submittedName>
</protein>
<sequence length="281" mass="30852">MHPPRWIIIPPCPDRLDWIAAVKEAGAEQGLSVVDIDAGGEAGDLVIASDAAKALKAKVEPQHLAAILSDIGILTPAVDGALVTDKLHAGVRSSSELWRRARQLPAGRVFPAQMFDAGPVEILSGLKLARPASTASATARNRALAQAVAVYADGQAHWLGEIFNYTSQTVRHEAERTTIDLTGRPRFLIFGPYLTLPTGRWKAVIRLGFDDAAARYQYRADWGEQETYSSHIFRPQREGLYDLEMEFEWTKPSACEMRLLVLEGAFDGEVIFMGVQLSRAD</sequence>